<name>A0ACB8RXX7_9AGAM</name>
<reference evidence="1" key="1">
    <citation type="submission" date="2021-02" db="EMBL/GenBank/DDBJ databases">
        <authorList>
            <consortium name="DOE Joint Genome Institute"/>
            <person name="Ahrendt S."/>
            <person name="Looney B.P."/>
            <person name="Miyauchi S."/>
            <person name="Morin E."/>
            <person name="Drula E."/>
            <person name="Courty P.E."/>
            <person name="Chicoki N."/>
            <person name="Fauchery L."/>
            <person name="Kohler A."/>
            <person name="Kuo A."/>
            <person name="Labutti K."/>
            <person name="Pangilinan J."/>
            <person name="Lipzen A."/>
            <person name="Riley R."/>
            <person name="Andreopoulos W."/>
            <person name="He G."/>
            <person name="Johnson J."/>
            <person name="Barry K.W."/>
            <person name="Grigoriev I.V."/>
            <person name="Nagy L."/>
            <person name="Hibbett D."/>
            <person name="Henrissat B."/>
            <person name="Matheny P.B."/>
            <person name="Labbe J."/>
            <person name="Martin F."/>
        </authorList>
    </citation>
    <scope>NUCLEOTIDE SEQUENCE</scope>
    <source>
        <strain evidence="1">FP105234-sp</strain>
    </source>
</reference>
<comment type="caution">
    <text evidence="1">The sequence shown here is derived from an EMBL/GenBank/DDBJ whole genome shotgun (WGS) entry which is preliminary data.</text>
</comment>
<accession>A0ACB8RXX7</accession>
<keyword evidence="2" id="KW-1185">Reference proteome</keyword>
<dbReference type="Proteomes" id="UP000814033">
    <property type="component" value="Unassembled WGS sequence"/>
</dbReference>
<evidence type="ECO:0000313" key="1">
    <source>
        <dbReference type="EMBL" id="KAI0048480.1"/>
    </source>
</evidence>
<proteinExistence type="predicted"/>
<gene>
    <name evidence="1" type="ORF">FA95DRAFT_1571868</name>
</gene>
<organism evidence="1 2">
    <name type="scientific">Auriscalpium vulgare</name>
    <dbReference type="NCBI Taxonomy" id="40419"/>
    <lineage>
        <taxon>Eukaryota</taxon>
        <taxon>Fungi</taxon>
        <taxon>Dikarya</taxon>
        <taxon>Basidiomycota</taxon>
        <taxon>Agaricomycotina</taxon>
        <taxon>Agaricomycetes</taxon>
        <taxon>Russulales</taxon>
        <taxon>Auriscalpiaceae</taxon>
        <taxon>Auriscalpium</taxon>
    </lineage>
</organism>
<sequence>MSIHTVHRSQNHLAWDKTLAPILNIQSGETVTFDCLDASNGQITPTSLPASLATLDFTTLDQVSGPVHIASALPGDTLQVDVLSIETAEWGWTGLFPGFGLLQDEFAGDTPALRIWKIDRESGLAVWEGGEGGGTALKVTVRPFCGEMGVARGLEGKWSTIPPYNTGGNVDTRYLTAGSTLYLPVEVEGALFSCGDGHAAQGDGGTAIETPVKVSLRFTVLKNKPYTKTPHFHARNLPAENEYYTTTGVDPDLKEATRAAVRHMIEFLVAEKGLSRVDAYMLCSVAGDLRLHEVVDMPNYVVGMMMPLSVFAS</sequence>
<dbReference type="EMBL" id="MU275886">
    <property type="protein sequence ID" value="KAI0048480.1"/>
    <property type="molecule type" value="Genomic_DNA"/>
</dbReference>
<reference evidence="1" key="2">
    <citation type="journal article" date="2022" name="New Phytol.">
        <title>Evolutionary transition to the ectomycorrhizal habit in the genomes of a hyperdiverse lineage of mushroom-forming fungi.</title>
        <authorList>
            <person name="Looney B."/>
            <person name="Miyauchi S."/>
            <person name="Morin E."/>
            <person name="Drula E."/>
            <person name="Courty P.E."/>
            <person name="Kohler A."/>
            <person name="Kuo A."/>
            <person name="LaButti K."/>
            <person name="Pangilinan J."/>
            <person name="Lipzen A."/>
            <person name="Riley R."/>
            <person name="Andreopoulos W."/>
            <person name="He G."/>
            <person name="Johnson J."/>
            <person name="Nolan M."/>
            <person name="Tritt A."/>
            <person name="Barry K.W."/>
            <person name="Grigoriev I.V."/>
            <person name="Nagy L.G."/>
            <person name="Hibbett D."/>
            <person name="Henrissat B."/>
            <person name="Matheny P.B."/>
            <person name="Labbe J."/>
            <person name="Martin F.M."/>
        </authorList>
    </citation>
    <scope>NUCLEOTIDE SEQUENCE</scope>
    <source>
        <strain evidence="1">FP105234-sp</strain>
    </source>
</reference>
<evidence type="ECO:0000313" key="2">
    <source>
        <dbReference type="Proteomes" id="UP000814033"/>
    </source>
</evidence>
<protein>
    <submittedName>
        <fullName evidence="1">Acetamidase/formamidase</fullName>
    </submittedName>
</protein>